<dbReference type="InterPro" id="IPR007696">
    <property type="entry name" value="DNA_mismatch_repair_MutS_core"/>
</dbReference>
<dbReference type="PROSITE" id="PS00486">
    <property type="entry name" value="DNA_MISMATCH_REPAIR_2"/>
    <property type="match status" value="1"/>
</dbReference>
<accession>A0A2C9D1B9</accession>
<evidence type="ECO:0000256" key="10">
    <source>
        <dbReference type="RuleBase" id="RU003756"/>
    </source>
</evidence>
<comment type="similarity">
    <text evidence="1 9 10">Belongs to the DNA mismatch repair MutS family.</text>
</comment>
<dbReference type="InterPro" id="IPR036187">
    <property type="entry name" value="DNA_mismatch_repair_MutS_sf"/>
</dbReference>
<evidence type="ECO:0000256" key="5">
    <source>
        <dbReference type="ARBA" id="ARBA00022840"/>
    </source>
</evidence>
<evidence type="ECO:0000256" key="6">
    <source>
        <dbReference type="ARBA" id="ARBA00023125"/>
    </source>
</evidence>
<dbReference type="Gene3D" id="3.30.420.110">
    <property type="entry name" value="MutS, connector domain"/>
    <property type="match status" value="1"/>
</dbReference>
<dbReference type="PIRSF" id="PIRSF037677">
    <property type="entry name" value="DNA_mis_repair_Msh6"/>
    <property type="match status" value="1"/>
</dbReference>
<name>A0A2C9D1B9_9HYPH</name>
<dbReference type="Gene3D" id="3.40.50.300">
    <property type="entry name" value="P-loop containing nucleotide triphosphate hydrolases"/>
    <property type="match status" value="1"/>
</dbReference>
<dbReference type="Gene3D" id="1.10.1420.10">
    <property type="match status" value="2"/>
</dbReference>
<dbReference type="EMBL" id="LT960614">
    <property type="protein sequence ID" value="SON54157.1"/>
    <property type="molecule type" value="Genomic_DNA"/>
</dbReference>
<dbReference type="HAMAP" id="MF_00096">
    <property type="entry name" value="MutS"/>
    <property type="match status" value="1"/>
</dbReference>
<dbReference type="SUPFAM" id="SSF55271">
    <property type="entry name" value="DNA repair protein MutS, domain I"/>
    <property type="match status" value="1"/>
</dbReference>
<dbReference type="SUPFAM" id="SSF52540">
    <property type="entry name" value="P-loop containing nucleoside triphosphate hydrolases"/>
    <property type="match status" value="1"/>
</dbReference>
<dbReference type="AlphaFoldDB" id="A0A2C9D1B9"/>
<feature type="domain" description="DNA mismatch repair proteins mutS family" evidence="11">
    <location>
        <begin position="774"/>
        <end position="790"/>
    </location>
</feature>
<comment type="function">
    <text evidence="8 9">This protein is involved in the repair of mismatches in DNA. It is possible that it carries out the mismatch recognition step. This protein has a weak ATPase activity.</text>
</comment>
<keyword evidence="7 9" id="KW-0234">DNA repair</keyword>
<dbReference type="Pfam" id="PF01624">
    <property type="entry name" value="MutS_I"/>
    <property type="match status" value="1"/>
</dbReference>
<dbReference type="NCBIfam" id="NF003810">
    <property type="entry name" value="PRK05399.1"/>
    <property type="match status" value="1"/>
</dbReference>
<organism evidence="12 13">
    <name type="scientific">Hartmannibacter diazotrophicus</name>
    <dbReference type="NCBI Taxonomy" id="1482074"/>
    <lineage>
        <taxon>Bacteria</taxon>
        <taxon>Pseudomonadati</taxon>
        <taxon>Pseudomonadota</taxon>
        <taxon>Alphaproteobacteria</taxon>
        <taxon>Hyphomicrobiales</taxon>
        <taxon>Pleomorphomonadaceae</taxon>
        <taxon>Hartmannibacter</taxon>
    </lineage>
</organism>
<dbReference type="SUPFAM" id="SSF48334">
    <property type="entry name" value="DNA repair protein MutS, domain III"/>
    <property type="match status" value="1"/>
</dbReference>
<dbReference type="GO" id="GO:0005524">
    <property type="term" value="F:ATP binding"/>
    <property type="evidence" value="ECO:0007669"/>
    <property type="project" value="UniProtKB-UniRule"/>
</dbReference>
<dbReference type="GO" id="GO:0005829">
    <property type="term" value="C:cytosol"/>
    <property type="evidence" value="ECO:0007669"/>
    <property type="project" value="TreeGrafter"/>
</dbReference>
<dbReference type="PANTHER" id="PTHR11361:SF34">
    <property type="entry name" value="DNA MISMATCH REPAIR PROTEIN MSH1, MITOCHONDRIAL"/>
    <property type="match status" value="1"/>
</dbReference>
<dbReference type="InterPro" id="IPR017261">
    <property type="entry name" value="DNA_mismatch_repair_MutS/MSH"/>
</dbReference>
<dbReference type="Proteomes" id="UP000223606">
    <property type="component" value="Chromosome 1"/>
</dbReference>
<keyword evidence="5 9" id="KW-0067">ATP-binding</keyword>
<dbReference type="GO" id="GO:0140664">
    <property type="term" value="F:ATP-dependent DNA damage sensor activity"/>
    <property type="evidence" value="ECO:0007669"/>
    <property type="project" value="InterPro"/>
</dbReference>
<dbReference type="GO" id="GO:0003684">
    <property type="term" value="F:damaged DNA binding"/>
    <property type="evidence" value="ECO:0007669"/>
    <property type="project" value="UniProtKB-UniRule"/>
</dbReference>
<dbReference type="InterPro" id="IPR036678">
    <property type="entry name" value="MutS_con_dom_sf"/>
</dbReference>
<dbReference type="FunFam" id="3.40.1170.10:FF:000001">
    <property type="entry name" value="DNA mismatch repair protein MutS"/>
    <property type="match status" value="1"/>
</dbReference>
<dbReference type="PANTHER" id="PTHR11361">
    <property type="entry name" value="DNA MISMATCH REPAIR PROTEIN MUTS FAMILY MEMBER"/>
    <property type="match status" value="1"/>
</dbReference>
<evidence type="ECO:0000256" key="2">
    <source>
        <dbReference type="ARBA" id="ARBA00021982"/>
    </source>
</evidence>
<dbReference type="InterPro" id="IPR027417">
    <property type="entry name" value="P-loop_NTPase"/>
</dbReference>
<dbReference type="GO" id="GO:0030983">
    <property type="term" value="F:mismatched DNA binding"/>
    <property type="evidence" value="ECO:0007669"/>
    <property type="project" value="InterPro"/>
</dbReference>
<dbReference type="InterPro" id="IPR016151">
    <property type="entry name" value="DNA_mismatch_repair_MutS_N"/>
</dbReference>
<dbReference type="KEGG" id="hdi:HDIA_0616"/>
<gene>
    <name evidence="12" type="primary">mutS2</name>
    <name evidence="9" type="synonym">mutS</name>
    <name evidence="12" type="ORF">HDIA_0616</name>
</gene>
<dbReference type="InterPro" id="IPR007695">
    <property type="entry name" value="DNA_mismatch_repair_MutS-lik_N"/>
</dbReference>
<dbReference type="Pfam" id="PF05192">
    <property type="entry name" value="MutS_III"/>
    <property type="match status" value="1"/>
</dbReference>
<evidence type="ECO:0000259" key="11">
    <source>
        <dbReference type="PROSITE" id="PS00486"/>
    </source>
</evidence>
<keyword evidence="3 9" id="KW-0547">Nucleotide-binding</keyword>
<keyword evidence="6 9" id="KW-0238">DNA-binding</keyword>
<dbReference type="SMART" id="SM00533">
    <property type="entry name" value="MUTSd"/>
    <property type="match status" value="1"/>
</dbReference>
<evidence type="ECO:0000256" key="4">
    <source>
        <dbReference type="ARBA" id="ARBA00022763"/>
    </source>
</evidence>
<dbReference type="CDD" id="cd03284">
    <property type="entry name" value="ABC_MutS1"/>
    <property type="match status" value="1"/>
</dbReference>
<sequence length="955" mass="102521">MPVSKLIGFALSKLEPSRLRMTLTAPLPQSEFDEPNQDEAAVAAVGPQDEAEAAPVGHITPVMQQFVEIKAANPDSLLFFRMGDFYEMFFGDAEVASRALGITLTKRGKHLGEDIPMCGVPVHAADDYLQRLIALGHRVAVCEQLEDPAEARKRGSKAVVRRDVIRLVTPGTITEDNLLDARRSNYLASVARTKAGAEGAGDRFAVAFADMSTGAFRVLEVEGGGLAAAIARIEPRELLIPDSIIGDDDLKPLWRQSGAASVPTPRAFFDGATAGDRLAAYFGVASLDAFGRFTRLELQAASAVIAYLDKTQIGQRPPLDPPAREGETGIMSIDAATRANLELARTLSGERRGSLLSVIDRTVTGAGARLLAERLAAPLTDPEAIRHRLDAVDLFLREPALRADISRRLSAAPDMARALTRLVMGRGGPRDMRAIGEGLEAAAGVLRRLAEIELPGEEIAAALASLASAPHGLAGDLAAALDDDLPLLKRDGGFVRTGYRADLDETRSLRDESRRVIASLQATYVDLSGIKSLKIKHNNVLGYFVDIGPNHAAAMMAAPLNETFIHRQTLANAVRFSTVELGQLEGRIASAGERSLAIEMQVFGELSAAIEREAAAIKRAAEALAVIDVASALATLADERGYCRPKVDDSFAFHIEAGRHPVVEDVLRTEGQSFVANDSDIGPSAETGAPDGGRIWLITGPNMAGKSTFLRQNALIAVLAQMGSFVPAKSAHIGTVDRLFSRVGAADDLARGRSTFMVEMIETAAILNQAGPRALVILDEIGRGTATFDGLSIAWATIEHLHAVNRSRALFATHYHELTALSERLERIVNATVKVREWKGDVVFLHEIVPGAADRSYGIQVARLAGLPPAVVDRAKSVLAELEKSGGSAPASLIDDLPLFTAARRAPRREEAPEDMPKVLEMLDGLSPDDLSPREALEMLYSLKAERLREKRKAD</sequence>
<evidence type="ECO:0000256" key="1">
    <source>
        <dbReference type="ARBA" id="ARBA00006271"/>
    </source>
</evidence>
<dbReference type="Pfam" id="PF00488">
    <property type="entry name" value="MutS_V"/>
    <property type="match status" value="1"/>
</dbReference>
<evidence type="ECO:0000313" key="13">
    <source>
        <dbReference type="Proteomes" id="UP000223606"/>
    </source>
</evidence>
<dbReference type="Pfam" id="PF05190">
    <property type="entry name" value="MutS_IV"/>
    <property type="match status" value="1"/>
</dbReference>
<evidence type="ECO:0000256" key="9">
    <source>
        <dbReference type="HAMAP-Rule" id="MF_00096"/>
    </source>
</evidence>
<dbReference type="Pfam" id="PF05188">
    <property type="entry name" value="MutS_II"/>
    <property type="match status" value="1"/>
</dbReference>
<dbReference type="GO" id="GO:0006298">
    <property type="term" value="P:mismatch repair"/>
    <property type="evidence" value="ECO:0007669"/>
    <property type="project" value="UniProtKB-UniRule"/>
</dbReference>
<evidence type="ECO:0000256" key="8">
    <source>
        <dbReference type="ARBA" id="ARBA00024647"/>
    </source>
</evidence>
<dbReference type="InterPro" id="IPR007861">
    <property type="entry name" value="DNA_mismatch_repair_MutS_clamp"/>
</dbReference>
<keyword evidence="4 9" id="KW-0227">DNA damage</keyword>
<dbReference type="InterPro" id="IPR007860">
    <property type="entry name" value="DNA_mmatch_repair_MutS_con_dom"/>
</dbReference>
<dbReference type="SUPFAM" id="SSF53150">
    <property type="entry name" value="DNA repair protein MutS, domain II"/>
    <property type="match status" value="1"/>
</dbReference>
<dbReference type="Gene3D" id="6.10.140.430">
    <property type="match status" value="1"/>
</dbReference>
<protein>
    <recommendedName>
        <fullName evidence="2 9">DNA mismatch repair protein MutS</fullName>
    </recommendedName>
</protein>
<dbReference type="InterPro" id="IPR005748">
    <property type="entry name" value="DNA_mismatch_repair_MutS"/>
</dbReference>
<dbReference type="Gene3D" id="3.40.1170.10">
    <property type="entry name" value="DNA repair protein MutS, domain I"/>
    <property type="match status" value="1"/>
</dbReference>
<reference evidence="13" key="1">
    <citation type="submission" date="2017-09" db="EMBL/GenBank/DDBJ databases">
        <title>Genome sequence of Nannocystis excedens DSM 71.</title>
        <authorList>
            <person name="Blom J."/>
        </authorList>
    </citation>
    <scope>NUCLEOTIDE SEQUENCE [LARGE SCALE GENOMIC DNA]</scope>
    <source>
        <strain evidence="13">type strain: E19</strain>
    </source>
</reference>
<dbReference type="NCBIfam" id="TIGR01070">
    <property type="entry name" value="mutS1"/>
    <property type="match status" value="1"/>
</dbReference>
<dbReference type="InterPro" id="IPR000432">
    <property type="entry name" value="DNA_mismatch_repair_MutS_C"/>
</dbReference>
<evidence type="ECO:0000313" key="12">
    <source>
        <dbReference type="EMBL" id="SON54157.1"/>
    </source>
</evidence>
<proteinExistence type="inferred from homology"/>
<feature type="binding site" evidence="9">
    <location>
        <begin position="700"/>
        <end position="707"/>
    </location>
    <ligand>
        <name>ATP</name>
        <dbReference type="ChEBI" id="CHEBI:30616"/>
    </ligand>
</feature>
<evidence type="ECO:0000256" key="7">
    <source>
        <dbReference type="ARBA" id="ARBA00023204"/>
    </source>
</evidence>
<evidence type="ECO:0000256" key="3">
    <source>
        <dbReference type="ARBA" id="ARBA00022741"/>
    </source>
</evidence>
<dbReference type="SMART" id="SM00534">
    <property type="entry name" value="MUTSac"/>
    <property type="match status" value="1"/>
</dbReference>
<dbReference type="InterPro" id="IPR045076">
    <property type="entry name" value="MutS"/>
</dbReference>
<keyword evidence="13" id="KW-1185">Reference proteome</keyword>